<gene>
    <name evidence="1" type="ORF">S01H1_09739</name>
</gene>
<sequence>MDEAFEGSAGPQASALYKAAREHTRFIITLERGKGVNLDRGNVNPQTAGTSLRKTFKQEAGRGDPGDLSEAGVNAIEGTSVANYFSDIVGDSGTATRMFVNELIQNPARMLTLGTGQRLVGEAFDRVIFPTVERFGTRAAGSPAQAGAAGVFPLDIGGRRGPTGPLDL</sequence>
<dbReference type="EMBL" id="BARS01004978">
    <property type="protein sequence ID" value="GAF85219.1"/>
    <property type="molecule type" value="Genomic_DNA"/>
</dbReference>
<accession>X0SW49</accession>
<proteinExistence type="predicted"/>
<organism evidence="1">
    <name type="scientific">marine sediment metagenome</name>
    <dbReference type="NCBI Taxonomy" id="412755"/>
    <lineage>
        <taxon>unclassified sequences</taxon>
        <taxon>metagenomes</taxon>
        <taxon>ecological metagenomes</taxon>
    </lineage>
</organism>
<protein>
    <submittedName>
        <fullName evidence="1">Uncharacterized protein</fullName>
    </submittedName>
</protein>
<reference evidence="1" key="1">
    <citation type="journal article" date="2014" name="Front. Microbiol.">
        <title>High frequency of phylogenetically diverse reductive dehalogenase-homologous genes in deep subseafloor sedimentary metagenomes.</title>
        <authorList>
            <person name="Kawai M."/>
            <person name="Futagami T."/>
            <person name="Toyoda A."/>
            <person name="Takaki Y."/>
            <person name="Nishi S."/>
            <person name="Hori S."/>
            <person name="Arai W."/>
            <person name="Tsubouchi T."/>
            <person name="Morono Y."/>
            <person name="Uchiyama I."/>
            <person name="Ito T."/>
            <person name="Fujiyama A."/>
            <person name="Inagaki F."/>
            <person name="Takami H."/>
        </authorList>
    </citation>
    <scope>NUCLEOTIDE SEQUENCE</scope>
    <source>
        <strain evidence="1">Expedition CK06-06</strain>
    </source>
</reference>
<dbReference type="AlphaFoldDB" id="X0SW49"/>
<name>X0SW49_9ZZZZ</name>
<comment type="caution">
    <text evidence="1">The sequence shown here is derived from an EMBL/GenBank/DDBJ whole genome shotgun (WGS) entry which is preliminary data.</text>
</comment>
<evidence type="ECO:0000313" key="1">
    <source>
        <dbReference type="EMBL" id="GAF85219.1"/>
    </source>
</evidence>